<sequence>MSQTTHQDIEGGNDLDGHRGHRDHPQSTSNHPLEGESKFGDSSGPLFSMYSKAAEEEDNKMVERWQKDADAILIFTGLFSAAVAALLAVTVQDLRPNSQDTSAFYLGNIYQVLADPNATRASVPSPVAKPPPFSRPRYAVWVNSLWFLSLVMSLSCALWATSLHQWARRYIRLTQPSRCSPEKRARMHAFFADGVDKMHIPWAVEGLPTLLHLALFLFFSGLAIFLFNVDREVFTCVVWWIGLFTMVYGLITLLPLIRHNSPYSVPLSLPVWFLYASIPYVTFKILTPMTYRYSRFDIYYHRCTDLRNRYRRWMLGGVEKAAEEVASERSSEIDGRILGWTIGALGDDDSLEKFFEAIPGFFKSKLVEDLEGDFPLAHLFTFWGALDGFVGRTLSSNLVTESVKSRRDIICRDIISMIPCTRYYMYENLRAHVDQAPVSIERIQAMARWFTHLSHDVSDAAQIRVARNLLRLQERDNRWVALASGACGLAARDVEHNVALGGDNVLLVLLIHVSRQTIHSYKPGILRLVEALTQIDIHNTLPGLQHNFCTLWNELVQEARNPEHYLHVEILLRIRRLYITLHQSTDAALTAFSASTDSVDSILIQRSSYPLCDIAGHRPDDPLLTQPAHSPDASPHHSTSGGSTVSRQVKQACVIAGLPAPPDPTTPSEIGDSSQAPAAISPELPVHTGSSPTDDVAAALQDIPPAATDISEVLSHASTPAPTPILAPVPASETPILNESMTSRDAGAASTSDHLIPASSVVRFSIPASPPPSRIRTLFRTPFHPTGNTTLPRLRARGLVNSGNMCFANAVLHLLVHSPPFWDLFRELGYLKGQRGAGGPETGSGATPLVHATVRFFEEFVFKEKEPFPTQQLPEQAAGIPREDEEVDKEHNAADSFEPTYMYDAMKEKRQLKILLDGKHEDAEEFLSLFLDALDEELAELHAYISMHKQASAPTVEELEEGAQSAEGQAEVGKRDYTASSVELPMSRMFGGRSLSTVRAPNQPDTITIETWRSLKLYIRSDSVHTIQDALAHVSQPQPVQVGQSSSREASQQVLLEALPPVLVLHLERFLYDAVADGINKINKPVRFTPEVEIPLEIMAPVAGKSAEAVHYKLYGVLYQHGESAGSGHYTVDVLHPNEESGSGETWLHFDDEAVNVVRHEDVFEGHDNDDRCAYMLFYCRTIPSQT</sequence>
<reference evidence="10" key="1">
    <citation type="submission" date="2019-10" db="EMBL/GenBank/DDBJ databases">
        <authorList>
            <consortium name="DOE Joint Genome Institute"/>
            <person name="Kuo A."/>
            <person name="Miyauchi S."/>
            <person name="Kiss E."/>
            <person name="Drula E."/>
            <person name="Kohler A."/>
            <person name="Sanchez-Garcia M."/>
            <person name="Andreopoulos B."/>
            <person name="Barry K.W."/>
            <person name="Bonito G."/>
            <person name="Buee M."/>
            <person name="Carver A."/>
            <person name="Chen C."/>
            <person name="Cichocki N."/>
            <person name="Clum A."/>
            <person name="Culley D."/>
            <person name="Crous P.W."/>
            <person name="Fauchery L."/>
            <person name="Girlanda M."/>
            <person name="Hayes R."/>
            <person name="Keri Z."/>
            <person name="LaButti K."/>
            <person name="Lipzen A."/>
            <person name="Lombard V."/>
            <person name="Magnuson J."/>
            <person name="Maillard F."/>
            <person name="Morin E."/>
            <person name="Murat C."/>
            <person name="Nolan M."/>
            <person name="Ohm R."/>
            <person name="Pangilinan J."/>
            <person name="Pereira M."/>
            <person name="Perotto S."/>
            <person name="Peter M."/>
            <person name="Riley R."/>
            <person name="Sitrit Y."/>
            <person name="Stielow B."/>
            <person name="Szollosi G."/>
            <person name="Zifcakova L."/>
            <person name="Stursova M."/>
            <person name="Spatafora J.W."/>
            <person name="Tedersoo L."/>
            <person name="Vaario L.-M."/>
            <person name="Yamada A."/>
            <person name="Yan M."/>
            <person name="Wang P."/>
            <person name="Xu J."/>
            <person name="Bruns T."/>
            <person name="Baldrian P."/>
            <person name="Vilgalys R."/>
            <person name="Henrissat B."/>
            <person name="Grigoriev I.V."/>
            <person name="Hibbett D."/>
            <person name="Nagy L.G."/>
            <person name="Martin F.M."/>
        </authorList>
    </citation>
    <scope>NUCLEOTIDE SEQUENCE</scope>
    <source>
        <strain evidence="10">Prilba</strain>
    </source>
</reference>
<keyword evidence="6" id="KW-0788">Thiol protease</keyword>
<dbReference type="GO" id="GO:0005634">
    <property type="term" value="C:nucleus"/>
    <property type="evidence" value="ECO:0007669"/>
    <property type="project" value="TreeGrafter"/>
</dbReference>
<accession>A0A9P5JV80</accession>
<protein>
    <recommendedName>
        <fullName evidence="2">ubiquitinyl hydrolase 1</fullName>
        <ecNumber evidence="2">3.4.19.12</ecNumber>
    </recommendedName>
</protein>
<feature type="transmembrane region" description="Helical" evidence="8">
    <location>
        <begin position="210"/>
        <end position="229"/>
    </location>
</feature>
<dbReference type="Proteomes" id="UP000759537">
    <property type="component" value="Unassembled WGS sequence"/>
</dbReference>
<feature type="region of interest" description="Disordered" evidence="7">
    <location>
        <begin position="1"/>
        <end position="42"/>
    </location>
</feature>
<keyword evidence="8" id="KW-0472">Membrane</keyword>
<dbReference type="EMBL" id="WHVB01000051">
    <property type="protein sequence ID" value="KAF8464964.1"/>
    <property type="molecule type" value="Genomic_DNA"/>
</dbReference>
<dbReference type="AlphaFoldDB" id="A0A9P5JV80"/>
<dbReference type="SUPFAM" id="SSF54001">
    <property type="entry name" value="Cysteine proteinases"/>
    <property type="match status" value="1"/>
</dbReference>
<feature type="transmembrane region" description="Helical" evidence="8">
    <location>
        <begin position="236"/>
        <end position="257"/>
    </location>
</feature>
<feature type="region of interest" description="Disordered" evidence="7">
    <location>
        <begin position="615"/>
        <end position="696"/>
    </location>
</feature>
<dbReference type="PANTHER" id="PTHR24006">
    <property type="entry name" value="UBIQUITIN CARBOXYL-TERMINAL HYDROLASE"/>
    <property type="match status" value="1"/>
</dbReference>
<keyword evidence="4" id="KW-0833">Ubl conjugation pathway</keyword>
<dbReference type="GO" id="GO:0016579">
    <property type="term" value="P:protein deubiquitination"/>
    <property type="evidence" value="ECO:0007669"/>
    <property type="project" value="InterPro"/>
</dbReference>
<dbReference type="PANTHER" id="PTHR24006:SF687">
    <property type="entry name" value="UBIQUITIN CARBOXYL-TERMINAL HYDROLASE 10"/>
    <property type="match status" value="1"/>
</dbReference>
<organism evidence="10 11">
    <name type="scientific">Russula ochroleuca</name>
    <dbReference type="NCBI Taxonomy" id="152965"/>
    <lineage>
        <taxon>Eukaryota</taxon>
        <taxon>Fungi</taxon>
        <taxon>Dikarya</taxon>
        <taxon>Basidiomycota</taxon>
        <taxon>Agaricomycotina</taxon>
        <taxon>Agaricomycetes</taxon>
        <taxon>Russulales</taxon>
        <taxon>Russulaceae</taxon>
        <taxon>Russula</taxon>
    </lineage>
</organism>
<evidence type="ECO:0000256" key="7">
    <source>
        <dbReference type="SAM" id="MobiDB-lite"/>
    </source>
</evidence>
<evidence type="ECO:0000256" key="3">
    <source>
        <dbReference type="ARBA" id="ARBA00022670"/>
    </source>
</evidence>
<evidence type="ECO:0000313" key="10">
    <source>
        <dbReference type="EMBL" id="KAF8464964.1"/>
    </source>
</evidence>
<keyword evidence="5" id="KW-0378">Hydrolase</keyword>
<reference evidence="10" key="2">
    <citation type="journal article" date="2020" name="Nat. Commun.">
        <title>Large-scale genome sequencing of mycorrhizal fungi provides insights into the early evolution of symbiotic traits.</title>
        <authorList>
            <person name="Miyauchi S."/>
            <person name="Kiss E."/>
            <person name="Kuo A."/>
            <person name="Drula E."/>
            <person name="Kohler A."/>
            <person name="Sanchez-Garcia M."/>
            <person name="Morin E."/>
            <person name="Andreopoulos B."/>
            <person name="Barry K.W."/>
            <person name="Bonito G."/>
            <person name="Buee M."/>
            <person name="Carver A."/>
            <person name="Chen C."/>
            <person name="Cichocki N."/>
            <person name="Clum A."/>
            <person name="Culley D."/>
            <person name="Crous P.W."/>
            <person name="Fauchery L."/>
            <person name="Girlanda M."/>
            <person name="Hayes R.D."/>
            <person name="Keri Z."/>
            <person name="LaButti K."/>
            <person name="Lipzen A."/>
            <person name="Lombard V."/>
            <person name="Magnuson J."/>
            <person name="Maillard F."/>
            <person name="Murat C."/>
            <person name="Nolan M."/>
            <person name="Ohm R.A."/>
            <person name="Pangilinan J."/>
            <person name="Pereira M.F."/>
            <person name="Perotto S."/>
            <person name="Peter M."/>
            <person name="Pfister S."/>
            <person name="Riley R."/>
            <person name="Sitrit Y."/>
            <person name="Stielow J.B."/>
            <person name="Szollosi G."/>
            <person name="Zifcakova L."/>
            <person name="Stursova M."/>
            <person name="Spatafora J.W."/>
            <person name="Tedersoo L."/>
            <person name="Vaario L.M."/>
            <person name="Yamada A."/>
            <person name="Yan M."/>
            <person name="Wang P."/>
            <person name="Xu J."/>
            <person name="Bruns T."/>
            <person name="Baldrian P."/>
            <person name="Vilgalys R."/>
            <person name="Dunand C."/>
            <person name="Henrissat B."/>
            <person name="Grigoriev I.V."/>
            <person name="Hibbett D."/>
            <person name="Nagy L.G."/>
            <person name="Martin F.M."/>
        </authorList>
    </citation>
    <scope>NUCLEOTIDE SEQUENCE</scope>
    <source>
        <strain evidence="10">Prilba</strain>
    </source>
</reference>
<evidence type="ECO:0000313" key="11">
    <source>
        <dbReference type="Proteomes" id="UP000759537"/>
    </source>
</evidence>
<dbReference type="InterPro" id="IPR038765">
    <property type="entry name" value="Papain-like_cys_pep_sf"/>
</dbReference>
<dbReference type="GO" id="GO:0006508">
    <property type="term" value="P:proteolysis"/>
    <property type="evidence" value="ECO:0007669"/>
    <property type="project" value="UniProtKB-KW"/>
</dbReference>
<comment type="catalytic activity">
    <reaction evidence="1">
        <text>Thiol-dependent hydrolysis of ester, thioester, amide, peptide and isopeptide bonds formed by the C-terminal Gly of ubiquitin (a 76-residue protein attached to proteins as an intracellular targeting signal).</text>
        <dbReference type="EC" id="3.4.19.12"/>
    </reaction>
</comment>
<keyword evidence="11" id="KW-1185">Reference proteome</keyword>
<dbReference type="Gene3D" id="3.90.70.10">
    <property type="entry name" value="Cysteine proteinases"/>
    <property type="match status" value="1"/>
</dbReference>
<name>A0A9P5JV80_9AGAM</name>
<dbReference type="InterPro" id="IPR050164">
    <property type="entry name" value="Peptidase_C19"/>
</dbReference>
<evidence type="ECO:0000256" key="8">
    <source>
        <dbReference type="SAM" id="Phobius"/>
    </source>
</evidence>
<feature type="domain" description="USP" evidence="9">
    <location>
        <begin position="797"/>
        <end position="1182"/>
    </location>
</feature>
<evidence type="ECO:0000256" key="1">
    <source>
        <dbReference type="ARBA" id="ARBA00000707"/>
    </source>
</evidence>
<comment type="caution">
    <text evidence="10">The sequence shown here is derived from an EMBL/GenBank/DDBJ whole genome shotgun (WGS) entry which is preliminary data.</text>
</comment>
<dbReference type="GO" id="GO:0005829">
    <property type="term" value="C:cytosol"/>
    <property type="evidence" value="ECO:0007669"/>
    <property type="project" value="TreeGrafter"/>
</dbReference>
<dbReference type="InterPro" id="IPR028889">
    <property type="entry name" value="USP"/>
</dbReference>
<dbReference type="CDD" id="cd02257">
    <property type="entry name" value="Peptidase_C19"/>
    <property type="match status" value="1"/>
</dbReference>
<dbReference type="OrthoDB" id="10397051at2759"/>
<keyword evidence="3" id="KW-0645">Protease</keyword>
<dbReference type="EC" id="3.4.19.12" evidence="2"/>
<dbReference type="PROSITE" id="PS50235">
    <property type="entry name" value="USP_3"/>
    <property type="match status" value="1"/>
</dbReference>
<dbReference type="InterPro" id="IPR001394">
    <property type="entry name" value="Peptidase_C19_UCH"/>
</dbReference>
<feature type="transmembrane region" description="Helical" evidence="8">
    <location>
        <begin position="71"/>
        <end position="91"/>
    </location>
</feature>
<evidence type="ECO:0000256" key="6">
    <source>
        <dbReference type="ARBA" id="ARBA00022807"/>
    </source>
</evidence>
<evidence type="ECO:0000259" key="9">
    <source>
        <dbReference type="PROSITE" id="PS50235"/>
    </source>
</evidence>
<dbReference type="Pfam" id="PF00443">
    <property type="entry name" value="UCH"/>
    <property type="match status" value="1"/>
</dbReference>
<dbReference type="Pfam" id="PF20153">
    <property type="entry name" value="DUF6535"/>
    <property type="match status" value="1"/>
</dbReference>
<dbReference type="InterPro" id="IPR045338">
    <property type="entry name" value="DUF6535"/>
</dbReference>
<evidence type="ECO:0000256" key="4">
    <source>
        <dbReference type="ARBA" id="ARBA00022786"/>
    </source>
</evidence>
<evidence type="ECO:0000256" key="2">
    <source>
        <dbReference type="ARBA" id="ARBA00012759"/>
    </source>
</evidence>
<dbReference type="GO" id="GO:0004843">
    <property type="term" value="F:cysteine-type deubiquitinase activity"/>
    <property type="evidence" value="ECO:0007669"/>
    <property type="project" value="UniProtKB-EC"/>
</dbReference>
<feature type="compositionally biased region" description="Polar residues" evidence="7">
    <location>
        <begin position="666"/>
        <end position="676"/>
    </location>
</feature>
<keyword evidence="8" id="KW-1133">Transmembrane helix</keyword>
<feature type="region of interest" description="Disordered" evidence="7">
    <location>
        <begin position="871"/>
        <end position="891"/>
    </location>
</feature>
<gene>
    <name evidence="10" type="ORF">DFH94DRAFT_686507</name>
</gene>
<proteinExistence type="predicted"/>
<feature type="transmembrane region" description="Helical" evidence="8">
    <location>
        <begin position="138"/>
        <end position="160"/>
    </location>
</feature>
<feature type="compositionally biased region" description="Polar residues" evidence="7">
    <location>
        <begin position="636"/>
        <end position="649"/>
    </location>
</feature>
<keyword evidence="8" id="KW-0812">Transmembrane</keyword>
<feature type="transmembrane region" description="Helical" evidence="8">
    <location>
        <begin position="269"/>
        <end position="286"/>
    </location>
</feature>
<evidence type="ECO:0000256" key="5">
    <source>
        <dbReference type="ARBA" id="ARBA00022801"/>
    </source>
</evidence>